<feature type="compositionally biased region" description="Low complexity" evidence="1">
    <location>
        <begin position="1031"/>
        <end position="1065"/>
    </location>
</feature>
<dbReference type="EMBL" id="MIKG01000004">
    <property type="protein sequence ID" value="RAO66913.1"/>
    <property type="molecule type" value="Genomic_DNA"/>
</dbReference>
<feature type="compositionally biased region" description="Low complexity" evidence="1">
    <location>
        <begin position="1075"/>
        <end position="1090"/>
    </location>
</feature>
<feature type="region of interest" description="Disordered" evidence="1">
    <location>
        <begin position="1023"/>
        <end position="1093"/>
    </location>
</feature>
<sequence length="1589" mass="176421">MNYTQDTLESPPLERTRSFDEEPKQPTNIPNGIEHALQNLDTATATKITKATANSARNGLTKDDVKYLFSGAPHFMLEKGRHNHWYPHVLFPWDTSLPIQDLWDREQLRHESFTLSTLHAHLPIPSKCDNKDNNRQGWQYEEGVKRSTYDLGIFEVPNMLSVNGKEPGAIGFRHFLELATADAVRYKRALPTRGSGDALDPHLLSSLPLTEAFDTLSHLRDSYSLCNHESIVLDRHKLLCEGPVAWKRIGVRDIPIRDLVERLQHLSNFRLEAIKQLPTDESGHRKIITILDKETPESLHKNLYTKLLFPPPHGWSQHQHEELKGQIEVLTRVLAVKGAWVDMSLPEWRLRVGQILWERPPHADGDCMDCVKEENGKPEENKKGQSSLSLNTGIERKWLLIQLLLAGELLMRLDAIVQLAVLQHSKTISVTAQDMREFDKLRHGKVNWDILFFQRASDNLIFKFIPPGTPPATTSEQPQSKNDMPPQTQTKQHGGFRSRFGSISKHFPLRHSSSTGQENISYQQSSCESIWDTVVVIPRHPERQLKGLSVFAEKIGWPGHETHEARIQSNLLLTSDSVESVYRIPVKNQSISRELPKKEAYCRSQSHRYVSLHKSDRAADNATSRTGGWLSRSWLAGLIMPGESIHQILMATVLENDPTVLHNLGSVANLYGGLSYGDEYTWWSTKCIVGRVLAALPESKVCMGWARVRTIPETENDKEFAELNNTWISVESVQEPLQGNARIRQGIKMALESNPLGKGRVASDTFTIPVDEGGDEKISQFDVKFDKLILSRQATPVECCGSEAIKSIFTADRASVLFQVISPESSTVAFHLKHNVAFISSYTCQPPRGSVAHHTPQHDSPETHEDDGQFQHTHLPGHPLHKSYKYKYVPLQDLRSDTRPPIIVFPSTKESSSSSSDAHLATAHNDELIHDHAHKQDEKDTVEETLEPVWILDARSSTRDKEVFARAWCAAVGVNALIGRNPQIPQHVSALLSHLTSRPGVQSTLILSRKDGSIIQSTGLLAATSPSSLGTSNTTNTDINNADNSIPSRGTITSSSTTSTDLASPTLPPPESTVSSQQPSTNPNQNNQQSYKPSQAETLAAHIFAFMTSASGLALSLSGGSGSTGNDDIGYDSRSKGINGTLDNGTTPDGTTATDRTHEREEDDEIKLLRLRTKKNEIVVVPDRKYLLCVVHDASGAGATSTSGGGSQVLDTVIESICNYLSKTNVQLTATYPVSQTSTQLYNAGYAAAAKFINASVDEISIGISSTQLLHNLSTAFDFQSGDEIIISNLNHEANSAAWARIAQRLNLTLKVWSGKGTNPDCDLDSLRPLLSDNTRIVACPHSSNITGTITRVKEIADLVHSFPKALLCVDGVALAPHRQVDVKALDVDFYVFSWYKVYGPHIAQLYASSRVHNQINSLAHYFKPTQPPQNLDTKLNLASASYDLLPSLPLIVYDYFGTDDPKKVEAVWSAIADHEERLQEILLQFLRGKAKEGIVTIYGEPSASQDLRVPVISFTVKGMSSRSVVEEVEKISKLGFRNGHMYSHRLLKDVFALEDVDDGVVRISMLHYNTEAEMHEVVKVLDQVIPKA</sequence>
<dbReference type="InterPro" id="IPR000192">
    <property type="entry name" value="Aminotrans_V_dom"/>
</dbReference>
<feature type="domain" description="Aminotransferase class V" evidence="2">
    <location>
        <begin position="1205"/>
        <end position="1417"/>
    </location>
</feature>
<feature type="region of interest" description="Disordered" evidence="1">
    <location>
        <begin position="1119"/>
        <end position="1161"/>
    </location>
</feature>
<dbReference type="SUPFAM" id="SSF103196">
    <property type="entry name" value="Roadblock/LC7 domain"/>
    <property type="match status" value="1"/>
</dbReference>
<dbReference type="Gene3D" id="3.30.450.30">
    <property type="entry name" value="Dynein light chain 2a, cytoplasmic"/>
    <property type="match status" value="1"/>
</dbReference>
<dbReference type="Gene3D" id="3.40.640.10">
    <property type="entry name" value="Type I PLP-dependent aspartate aminotransferase-like (Major domain)"/>
    <property type="match status" value="1"/>
</dbReference>
<name>A0A364KTP4_TALAM</name>
<feature type="compositionally biased region" description="Low complexity" evidence="1">
    <location>
        <begin position="1145"/>
        <end position="1154"/>
    </location>
</feature>
<reference evidence="3 4" key="1">
    <citation type="journal article" date="2017" name="Biotechnol. Biofuels">
        <title>Differential beta-glucosidase expression as a function of carbon source availability in Talaromyces amestolkiae: a genomic and proteomic approach.</title>
        <authorList>
            <person name="de Eugenio L.I."/>
            <person name="Mendez-Liter J.A."/>
            <person name="Nieto-Dominguez M."/>
            <person name="Alonso L."/>
            <person name="Gil-Munoz J."/>
            <person name="Barriuso J."/>
            <person name="Prieto A."/>
            <person name="Martinez M.J."/>
        </authorList>
    </citation>
    <scope>NUCLEOTIDE SEQUENCE [LARGE SCALE GENOMIC DNA]</scope>
    <source>
        <strain evidence="3 4">CIB</strain>
    </source>
</reference>
<evidence type="ECO:0000313" key="3">
    <source>
        <dbReference type="EMBL" id="RAO66913.1"/>
    </source>
</evidence>
<dbReference type="Pfam" id="PF00266">
    <property type="entry name" value="Aminotran_5"/>
    <property type="match status" value="1"/>
</dbReference>
<dbReference type="PANTHER" id="PTHR42345:SF2">
    <property type="entry name" value="HELICASE-LIKE PROTEIN"/>
    <property type="match status" value="1"/>
</dbReference>
<dbReference type="InterPro" id="IPR015422">
    <property type="entry name" value="PyrdxlP-dep_Trfase_small"/>
</dbReference>
<comment type="caution">
    <text evidence="3">The sequence shown here is derived from an EMBL/GenBank/DDBJ whole genome shotgun (WGS) entry which is preliminary data.</text>
</comment>
<accession>A0A364KTP4</accession>
<feature type="region of interest" description="Disordered" evidence="1">
    <location>
        <begin position="848"/>
        <end position="876"/>
    </location>
</feature>
<dbReference type="STRING" id="1196081.A0A364KTP4"/>
<feature type="region of interest" description="Disordered" evidence="1">
    <location>
        <begin position="466"/>
        <end position="495"/>
    </location>
</feature>
<dbReference type="GeneID" id="63792141"/>
<proteinExistence type="predicted"/>
<feature type="compositionally biased region" description="Basic and acidic residues" evidence="1">
    <location>
        <begin position="12"/>
        <end position="24"/>
    </location>
</feature>
<keyword evidence="4" id="KW-1185">Reference proteome</keyword>
<evidence type="ECO:0000259" key="2">
    <source>
        <dbReference type="Pfam" id="PF00266"/>
    </source>
</evidence>
<protein>
    <recommendedName>
        <fullName evidence="2">Aminotransferase class V domain-containing protein</fullName>
    </recommendedName>
</protein>
<dbReference type="InterPro" id="IPR015421">
    <property type="entry name" value="PyrdxlP-dep_Trfase_major"/>
</dbReference>
<organism evidence="3 4">
    <name type="scientific">Talaromyces amestolkiae</name>
    <dbReference type="NCBI Taxonomy" id="1196081"/>
    <lineage>
        <taxon>Eukaryota</taxon>
        <taxon>Fungi</taxon>
        <taxon>Dikarya</taxon>
        <taxon>Ascomycota</taxon>
        <taxon>Pezizomycotina</taxon>
        <taxon>Eurotiomycetes</taxon>
        <taxon>Eurotiomycetidae</taxon>
        <taxon>Eurotiales</taxon>
        <taxon>Trichocomaceae</taxon>
        <taxon>Talaromyces</taxon>
        <taxon>Talaromyces sect. Talaromyces</taxon>
    </lineage>
</organism>
<dbReference type="OrthoDB" id="20872at2759"/>
<dbReference type="SUPFAM" id="SSF53383">
    <property type="entry name" value="PLP-dependent transferases"/>
    <property type="match status" value="1"/>
</dbReference>
<dbReference type="Proteomes" id="UP000249363">
    <property type="component" value="Unassembled WGS sequence"/>
</dbReference>
<evidence type="ECO:0000256" key="1">
    <source>
        <dbReference type="SAM" id="MobiDB-lite"/>
    </source>
</evidence>
<dbReference type="InterPro" id="IPR015424">
    <property type="entry name" value="PyrdxlP-dep_Trfase"/>
</dbReference>
<feature type="compositionally biased region" description="Polar residues" evidence="1">
    <location>
        <begin position="471"/>
        <end position="492"/>
    </location>
</feature>
<feature type="compositionally biased region" description="Basic and acidic residues" evidence="1">
    <location>
        <begin position="856"/>
        <end position="869"/>
    </location>
</feature>
<evidence type="ECO:0000313" key="4">
    <source>
        <dbReference type="Proteomes" id="UP000249363"/>
    </source>
</evidence>
<dbReference type="PANTHER" id="PTHR42345">
    <property type="entry name" value="TPR_REGION DOMAIN-CONTAINING PROTEIN"/>
    <property type="match status" value="1"/>
</dbReference>
<feature type="region of interest" description="Disordered" evidence="1">
    <location>
        <begin position="1"/>
        <end position="31"/>
    </location>
</feature>
<gene>
    <name evidence="3" type="ORF">BHQ10_002925</name>
</gene>
<dbReference type="RefSeq" id="XP_040731429.1">
    <property type="nucleotide sequence ID" value="XM_040875124.1"/>
</dbReference>
<dbReference type="Gene3D" id="3.90.1150.10">
    <property type="entry name" value="Aspartate Aminotransferase, domain 1"/>
    <property type="match status" value="1"/>
</dbReference>